<dbReference type="AlphaFoldDB" id="A0AAU9W4V1"/>
<dbReference type="InterPro" id="IPR008160">
    <property type="entry name" value="Collagen"/>
</dbReference>
<keyword evidence="2" id="KW-1133">Transmembrane helix</keyword>
<dbReference type="InterPro" id="IPR013783">
    <property type="entry name" value="Ig-like_fold"/>
</dbReference>
<organism evidence="4 5">
    <name type="scientific">Pocillopora meandrina</name>
    <dbReference type="NCBI Taxonomy" id="46732"/>
    <lineage>
        <taxon>Eukaryota</taxon>
        <taxon>Metazoa</taxon>
        <taxon>Cnidaria</taxon>
        <taxon>Anthozoa</taxon>
        <taxon>Hexacorallia</taxon>
        <taxon>Scleractinia</taxon>
        <taxon>Astrocoeniina</taxon>
        <taxon>Pocilloporidae</taxon>
        <taxon>Pocillopora</taxon>
    </lineage>
</organism>
<keyword evidence="2" id="KW-0472">Membrane</keyword>
<evidence type="ECO:0000259" key="3">
    <source>
        <dbReference type="PROSITE" id="PS50835"/>
    </source>
</evidence>
<dbReference type="Proteomes" id="UP001159428">
    <property type="component" value="Unassembled WGS sequence"/>
</dbReference>
<protein>
    <recommendedName>
        <fullName evidence="3">Ig-like domain-containing protein</fullName>
    </recommendedName>
</protein>
<keyword evidence="2" id="KW-0812">Transmembrane</keyword>
<dbReference type="SUPFAM" id="SSF48726">
    <property type="entry name" value="Immunoglobulin"/>
    <property type="match status" value="1"/>
</dbReference>
<dbReference type="EMBL" id="CALNXJ010000008">
    <property type="protein sequence ID" value="CAH3045941.1"/>
    <property type="molecule type" value="Genomic_DNA"/>
</dbReference>
<dbReference type="Pfam" id="PF01391">
    <property type="entry name" value="Collagen"/>
    <property type="match status" value="1"/>
</dbReference>
<accession>A0AAU9W4V1</accession>
<dbReference type="Gene3D" id="2.60.40.10">
    <property type="entry name" value="Immunoglobulins"/>
    <property type="match status" value="1"/>
</dbReference>
<evidence type="ECO:0000313" key="5">
    <source>
        <dbReference type="Proteomes" id="UP001159428"/>
    </source>
</evidence>
<name>A0AAU9W4V1_9CNID</name>
<dbReference type="InterPro" id="IPR007110">
    <property type="entry name" value="Ig-like_dom"/>
</dbReference>
<evidence type="ECO:0000256" key="1">
    <source>
        <dbReference type="SAM" id="MobiDB-lite"/>
    </source>
</evidence>
<feature type="domain" description="Ig-like" evidence="3">
    <location>
        <begin position="186"/>
        <end position="272"/>
    </location>
</feature>
<comment type="caution">
    <text evidence="4">The sequence shown here is derived from an EMBL/GenBank/DDBJ whole genome shotgun (WGS) entry which is preliminary data.</text>
</comment>
<dbReference type="PROSITE" id="PS50835">
    <property type="entry name" value="IG_LIKE"/>
    <property type="match status" value="1"/>
</dbReference>
<gene>
    <name evidence="4" type="ORF">PMEA_00033009</name>
</gene>
<feature type="region of interest" description="Disordered" evidence="1">
    <location>
        <begin position="129"/>
        <end position="168"/>
    </location>
</feature>
<proteinExistence type="predicted"/>
<feature type="region of interest" description="Disordered" evidence="1">
    <location>
        <begin position="79"/>
        <end position="99"/>
    </location>
</feature>
<feature type="compositionally biased region" description="Basic and acidic residues" evidence="1">
    <location>
        <begin position="79"/>
        <end position="96"/>
    </location>
</feature>
<evidence type="ECO:0000313" key="4">
    <source>
        <dbReference type="EMBL" id="CAH3045941.1"/>
    </source>
</evidence>
<feature type="transmembrane region" description="Helical" evidence="2">
    <location>
        <begin position="6"/>
        <end position="32"/>
    </location>
</feature>
<reference evidence="4 5" key="1">
    <citation type="submission" date="2022-05" db="EMBL/GenBank/DDBJ databases">
        <authorList>
            <consortium name="Genoscope - CEA"/>
            <person name="William W."/>
        </authorList>
    </citation>
    <scope>NUCLEOTIDE SEQUENCE [LARGE SCALE GENOMIC DNA]</scope>
</reference>
<feature type="compositionally biased region" description="Pro residues" evidence="1">
    <location>
        <begin position="139"/>
        <end position="152"/>
    </location>
</feature>
<dbReference type="InterPro" id="IPR036179">
    <property type="entry name" value="Ig-like_dom_sf"/>
</dbReference>
<sequence length="272" mass="29826">MSSVGGSSRLLVVCCCVSFISVLLYCVGFVILELQLEAYRERLETFEIKEKVPFSFKYQTIKKLYTWINFTELQSLRSSGKERSPRAAETPPKGDNDVLTPEIQQQINRSIYSVTKKICTSRSQICVQGPPGKVGPRGPHGPPGYPGLPGPPGIKGQKGEPGKPTSLTPTSLQPFRGQAADVISAPGIVVTPAVSTIALGQSASFQCLAKKNMDVTVSWFKEVGSLPREDTPSSKDLYTSRTLQWLVHSFLFLPDRSTARVERKSNSLYARS</sequence>
<keyword evidence="5" id="KW-1185">Reference proteome</keyword>
<evidence type="ECO:0000256" key="2">
    <source>
        <dbReference type="SAM" id="Phobius"/>
    </source>
</evidence>